<proteinExistence type="predicted"/>
<name>A0ABS1MHL4_9NOCA</name>
<dbReference type="RefSeq" id="WP_201957302.1">
    <property type="nucleotide sequence ID" value="NZ_JAERRJ010000019.1"/>
</dbReference>
<evidence type="ECO:0000313" key="3">
    <source>
        <dbReference type="Proteomes" id="UP000602198"/>
    </source>
</evidence>
<feature type="region of interest" description="Disordered" evidence="1">
    <location>
        <begin position="160"/>
        <end position="301"/>
    </location>
</feature>
<organism evidence="2 3">
    <name type="scientific">Nocardia acididurans</name>
    <dbReference type="NCBI Taxonomy" id="2802282"/>
    <lineage>
        <taxon>Bacteria</taxon>
        <taxon>Bacillati</taxon>
        <taxon>Actinomycetota</taxon>
        <taxon>Actinomycetes</taxon>
        <taxon>Mycobacteriales</taxon>
        <taxon>Nocardiaceae</taxon>
        <taxon>Nocardia</taxon>
    </lineage>
</organism>
<dbReference type="EMBL" id="JAERRJ010000019">
    <property type="protein sequence ID" value="MBL1079761.1"/>
    <property type="molecule type" value="Genomic_DNA"/>
</dbReference>
<feature type="compositionally biased region" description="Pro residues" evidence="1">
    <location>
        <begin position="194"/>
        <end position="204"/>
    </location>
</feature>
<feature type="compositionally biased region" description="Low complexity" evidence="1">
    <location>
        <begin position="332"/>
        <end position="374"/>
    </location>
</feature>
<feature type="compositionally biased region" description="Low complexity" evidence="1">
    <location>
        <begin position="225"/>
        <end position="241"/>
    </location>
</feature>
<protein>
    <submittedName>
        <fullName evidence="2">Uncharacterized protein</fullName>
    </submittedName>
</protein>
<evidence type="ECO:0000313" key="2">
    <source>
        <dbReference type="EMBL" id="MBL1079761.1"/>
    </source>
</evidence>
<feature type="compositionally biased region" description="Low complexity" evidence="1">
    <location>
        <begin position="258"/>
        <end position="272"/>
    </location>
</feature>
<feature type="region of interest" description="Disordered" evidence="1">
    <location>
        <begin position="332"/>
        <end position="393"/>
    </location>
</feature>
<gene>
    <name evidence="2" type="ORF">JK358_35705</name>
</gene>
<feature type="compositionally biased region" description="Polar residues" evidence="1">
    <location>
        <begin position="281"/>
        <end position="301"/>
    </location>
</feature>
<feature type="compositionally biased region" description="Basic and acidic residues" evidence="1">
    <location>
        <begin position="383"/>
        <end position="393"/>
    </location>
</feature>
<keyword evidence="3" id="KW-1185">Reference proteome</keyword>
<reference evidence="2 3" key="1">
    <citation type="submission" date="2021-01" db="EMBL/GenBank/DDBJ databases">
        <title>WGS of actinomycetes isolated from Thailand.</title>
        <authorList>
            <person name="Thawai C."/>
        </authorList>
    </citation>
    <scope>NUCLEOTIDE SEQUENCE [LARGE SCALE GENOMIC DNA]</scope>
    <source>
        <strain evidence="2 3">LPG 2</strain>
    </source>
</reference>
<dbReference type="Proteomes" id="UP000602198">
    <property type="component" value="Unassembled WGS sequence"/>
</dbReference>
<comment type="caution">
    <text evidence="2">The sequence shown here is derived from an EMBL/GenBank/DDBJ whole genome shotgun (WGS) entry which is preliminary data.</text>
</comment>
<sequence length="713" mass="75311">MDPDQSNPHWDAIVGRNWPEIPPSHWHSLAAAARHGAHALDTENLTRTSHLLDNAVRDSAALAPLIHRIAKLSTTPRTWADTLRSAAETLDHVGEVVARTRHRILDIVDRTTHTINQQNDDADDTESDRTTTLLARARTEVEEVVDDALTAFGPAGLFDLPALDPPRSHPADLSPRGDTVDPDPPRHGTSAAPPHRPAPDPGPMQPHTVGSNSHDPQAEPPPPAGAAGSGAALGPTASAGPHRTPHTDTDEFDPEPTTPAVAAASENPEAAPLTEPPTSSPNPGGTERSSAPESGTTHTGSETVAAQVLPSMAAIFGTFGLLTAAAAASATGTAASGSPTPPAAGLTSTAHTRPPASSPTTTAAPSPATAAAVSGRLPIRTTTARDSEERAPESMRDTLAAAMVAATAPSHIAGDRLDGDLVLARTILASARAAAPPTPGLGWAVSIMRHPTAVSAFLTTSEGCGWIPAGVFLPSEVSTPWAWPDAQTGWALADPAVTLAEFATRWGTRNAATLSALASSHPVPAELRRQLGPRVSLSESVAAESVLDLTRPRPGLHDRLASIDAGSTDPFGAIPEHRLRARAIAVAWKANIATNPYSTPLTVLRKTILTALRRTEAVPPARWEHLREHYDALAAELARRRSVLARTRLSESLPEHDIDCAVVWQLLDERRRTELVLLLDGEHDRQLLREMRYARHHLTHHDGSRPAVISTHN</sequence>
<evidence type="ECO:0000256" key="1">
    <source>
        <dbReference type="SAM" id="MobiDB-lite"/>
    </source>
</evidence>
<accession>A0ABS1MHL4</accession>